<organism evidence="1 2">
    <name type="scientific">Dorcoceras hygrometricum</name>
    <dbReference type="NCBI Taxonomy" id="472368"/>
    <lineage>
        <taxon>Eukaryota</taxon>
        <taxon>Viridiplantae</taxon>
        <taxon>Streptophyta</taxon>
        <taxon>Embryophyta</taxon>
        <taxon>Tracheophyta</taxon>
        <taxon>Spermatophyta</taxon>
        <taxon>Magnoliopsida</taxon>
        <taxon>eudicotyledons</taxon>
        <taxon>Gunneridae</taxon>
        <taxon>Pentapetalae</taxon>
        <taxon>asterids</taxon>
        <taxon>lamiids</taxon>
        <taxon>Lamiales</taxon>
        <taxon>Gesneriaceae</taxon>
        <taxon>Didymocarpoideae</taxon>
        <taxon>Trichosporeae</taxon>
        <taxon>Loxocarpinae</taxon>
        <taxon>Dorcoceras</taxon>
    </lineage>
</organism>
<protein>
    <submittedName>
        <fullName evidence="1">Uncharacterized protein</fullName>
    </submittedName>
</protein>
<dbReference type="EMBL" id="KV011705">
    <property type="protein sequence ID" value="KZV26217.1"/>
    <property type="molecule type" value="Genomic_DNA"/>
</dbReference>
<dbReference type="AlphaFoldDB" id="A0A2Z7B3S5"/>
<reference evidence="1 2" key="1">
    <citation type="journal article" date="2015" name="Proc. Natl. Acad. Sci. U.S.A.">
        <title>The resurrection genome of Boea hygrometrica: A blueprint for survival of dehydration.</title>
        <authorList>
            <person name="Xiao L."/>
            <person name="Yang G."/>
            <person name="Zhang L."/>
            <person name="Yang X."/>
            <person name="Zhao S."/>
            <person name="Ji Z."/>
            <person name="Zhou Q."/>
            <person name="Hu M."/>
            <person name="Wang Y."/>
            <person name="Chen M."/>
            <person name="Xu Y."/>
            <person name="Jin H."/>
            <person name="Xiao X."/>
            <person name="Hu G."/>
            <person name="Bao F."/>
            <person name="Hu Y."/>
            <person name="Wan P."/>
            <person name="Li L."/>
            <person name="Deng X."/>
            <person name="Kuang T."/>
            <person name="Xiang C."/>
            <person name="Zhu J.K."/>
            <person name="Oliver M.J."/>
            <person name="He Y."/>
        </authorList>
    </citation>
    <scope>NUCLEOTIDE SEQUENCE [LARGE SCALE GENOMIC DNA]</scope>
    <source>
        <strain evidence="2">cv. XS01</strain>
    </source>
</reference>
<sequence length="75" mass="8487">MLVQEQPALIPLVRSYNSSWFLNINRAPETDLPSSELFFDIRSSAVVFFALQHYCQQLSVLSSTDCLQLMTACNS</sequence>
<evidence type="ECO:0000313" key="1">
    <source>
        <dbReference type="EMBL" id="KZV26217.1"/>
    </source>
</evidence>
<proteinExistence type="predicted"/>
<keyword evidence="2" id="KW-1185">Reference proteome</keyword>
<gene>
    <name evidence="1" type="ORF">F511_44835</name>
</gene>
<name>A0A2Z7B3S5_9LAMI</name>
<accession>A0A2Z7B3S5</accession>
<evidence type="ECO:0000313" key="2">
    <source>
        <dbReference type="Proteomes" id="UP000250235"/>
    </source>
</evidence>
<dbReference type="Proteomes" id="UP000250235">
    <property type="component" value="Unassembled WGS sequence"/>
</dbReference>